<name>A0A8D0EFB8_STROC</name>
<evidence type="ECO:0000313" key="5">
    <source>
        <dbReference type="Proteomes" id="UP000694551"/>
    </source>
</evidence>
<reference evidence="4" key="1">
    <citation type="submission" date="2025-08" db="UniProtKB">
        <authorList>
            <consortium name="Ensembl"/>
        </authorList>
    </citation>
    <scope>IDENTIFICATION</scope>
</reference>
<dbReference type="Pfam" id="PF24630">
    <property type="entry name" value="PIN_TASOR"/>
    <property type="match status" value="1"/>
</dbReference>
<feature type="region of interest" description="Disordered" evidence="1">
    <location>
        <begin position="1119"/>
        <end position="1143"/>
    </location>
</feature>
<dbReference type="AlphaFoldDB" id="A0A8D0EFB8"/>
<dbReference type="InterPro" id="IPR056243">
    <property type="entry name" value="TASOR_ab_dom"/>
</dbReference>
<feature type="region of interest" description="Disordered" evidence="1">
    <location>
        <begin position="197"/>
        <end position="219"/>
    </location>
</feature>
<sequence length="1143" mass="128155">MAAQKSVPLGTQKNSTTVVLHENREIIPEITKFIQALHFALIQSRKDTTADFNAVVEKYINEYVKRCCSGSGKYREFVLYRYESRLDEKKFLYSAPKNKSHIDSSLQNYIFRCEAYQLPVSRAKELMEGSRKLPQFSPISDYEVTEDDSDFASTKSGKRIHAKYEATAAKRKLPHSGDYDPDRLKELINLIQCRKKNVGGDSDSEDPRNKSGLKRKLEKQSENLRKYLKMSESSENSCQYEVNTGLGGHDTDLRQQDVSDAAVTDTHGLIKLLSETLASAGHLDASLARSVNQALGLSADDIEEDMRQKYEYESIPAQDKDDHELPNTAQAENVTFKDPQSPGILETDVACLPYPADVDLRLSADEVGLEHTLRLKETSTGSVSSFEDYNPCPSTPIEHVYRRQHSNSNNVGEVGMHWKLIPITDTQKGTAEDGLYTRQVEKLEDQCGLADHPFTAKHSISAVIETTLLEEYNLFARKIQEILQQKNIAYVSGVSTPVFSARERIMRLSEYICLQASEVSVQEYIETLSEKLNSVILSSSYVRHTPPIYSSPESAEVVSNAALNPPPDTLPVCRDSDTTLLPEPLCNNVVEDLDSNEQRSSSLLLAKEGIDDVNAKPEDILTSDQTSASGDVMEPPEKTQKSPENLNISTQPAFSDFISQLKPEVFNSLVKIMKDVQKNTVKFYIHEEEESILCREIKEYLTKLGNTECHPEQFLKRAASDKLLIIIQNEDIANLIHKIPRLVTLKRLSCVSFAGVDSLDDVKNHTYNELFVSGGFVVSDESVLNPESITTDKLKQFLKFLEDLSTPDGKWQWKVHCKIQKKLKELGSFNYALQNSIKMNANALSLLTLLNTYQKKHLVEILSYHNCDSQTRNAPELDCLIRLQAQNIQQRHVVVLTEKNLKRLSNYVDNGIVVATVDDFMKNFKSLVGYHDAVTEENSLPPSDLQANLAFEKADIFLVENDEKDEEDMSLDSEDETSQIEICSDASKYDAHLEALQAEAKGSHGADAKASCLSVTELSPEAQIGSMEKTSKTDFEEIQPITSVSTTCSAEGEKHNSVEQAPFNNFPAYSRQLNMSHQFSHFNVLTHQTFLGTTYPISSASQNQEGGNYFISAYSQSMDTEKSTSPGGWDINCDSSRPYSKQK</sequence>
<dbReference type="GO" id="GO:0005654">
    <property type="term" value="C:nucleoplasm"/>
    <property type="evidence" value="ECO:0007669"/>
    <property type="project" value="TreeGrafter"/>
</dbReference>
<evidence type="ECO:0000259" key="3">
    <source>
        <dbReference type="Pfam" id="PF24630"/>
    </source>
</evidence>
<evidence type="ECO:0000256" key="1">
    <source>
        <dbReference type="SAM" id="MobiDB-lite"/>
    </source>
</evidence>
<dbReference type="PANTHER" id="PTHR16207">
    <property type="entry name" value="SET DOMAIN-CONTAINING PROTEIN"/>
    <property type="match status" value="1"/>
</dbReference>
<dbReference type="CDD" id="cd22569">
    <property type="entry name" value="TASOR_PBD"/>
    <property type="match status" value="1"/>
</dbReference>
<dbReference type="GO" id="GO:0045814">
    <property type="term" value="P:negative regulation of gene expression, epigenetic"/>
    <property type="evidence" value="ECO:0007669"/>
    <property type="project" value="InterPro"/>
</dbReference>
<dbReference type="GO" id="GO:0003682">
    <property type="term" value="F:chromatin binding"/>
    <property type="evidence" value="ECO:0007669"/>
    <property type="project" value="TreeGrafter"/>
</dbReference>
<dbReference type="GO" id="GO:0000792">
    <property type="term" value="C:heterochromatin"/>
    <property type="evidence" value="ECO:0007669"/>
    <property type="project" value="TreeGrafter"/>
</dbReference>
<feature type="region of interest" description="Disordered" evidence="1">
    <location>
        <begin position="615"/>
        <end position="647"/>
    </location>
</feature>
<protein>
    <submittedName>
        <fullName evidence="4">Transcription activation suppressor</fullName>
    </submittedName>
</protein>
<dbReference type="InterPro" id="IPR056242">
    <property type="entry name" value="PIN_TASOR"/>
</dbReference>
<evidence type="ECO:0000259" key="2">
    <source>
        <dbReference type="Pfam" id="PF23314"/>
    </source>
</evidence>
<keyword evidence="5" id="KW-1185">Reference proteome</keyword>
<reference evidence="4" key="2">
    <citation type="submission" date="2025-09" db="UniProtKB">
        <authorList>
            <consortium name="Ensembl"/>
        </authorList>
    </citation>
    <scope>IDENTIFICATION</scope>
</reference>
<organism evidence="4 5">
    <name type="scientific">Strix occidentalis caurina</name>
    <name type="common">northern spotted owl</name>
    <dbReference type="NCBI Taxonomy" id="311401"/>
    <lineage>
        <taxon>Eukaryota</taxon>
        <taxon>Metazoa</taxon>
        <taxon>Chordata</taxon>
        <taxon>Craniata</taxon>
        <taxon>Vertebrata</taxon>
        <taxon>Euteleostomi</taxon>
        <taxon>Archelosauria</taxon>
        <taxon>Archosauria</taxon>
        <taxon>Dinosauria</taxon>
        <taxon>Saurischia</taxon>
        <taxon>Theropoda</taxon>
        <taxon>Coelurosauria</taxon>
        <taxon>Aves</taxon>
        <taxon>Neognathae</taxon>
        <taxon>Neoaves</taxon>
        <taxon>Telluraves</taxon>
        <taxon>Strigiformes</taxon>
        <taxon>Strigidae</taxon>
        <taxon>Strix</taxon>
    </lineage>
</organism>
<dbReference type="GO" id="GO:0097355">
    <property type="term" value="P:protein localization to heterochromatin"/>
    <property type="evidence" value="ECO:0007669"/>
    <property type="project" value="TreeGrafter"/>
</dbReference>
<dbReference type="Pfam" id="PF23314">
    <property type="entry name" value="TASOR_alpha-beta"/>
    <property type="match status" value="1"/>
</dbReference>
<feature type="domain" description="TASOR alpha/beta" evidence="2">
    <location>
        <begin position="678"/>
        <end position="771"/>
    </location>
</feature>
<accession>A0A8D0EFB8</accession>
<feature type="domain" description="TASOR PIN" evidence="3">
    <location>
        <begin position="775"/>
        <end position="926"/>
    </location>
</feature>
<proteinExistence type="predicted"/>
<dbReference type="PANTHER" id="PTHR16207:SF1">
    <property type="entry name" value="PROTEIN TASOR"/>
    <property type="match status" value="1"/>
</dbReference>
<feature type="compositionally biased region" description="Polar residues" evidence="1">
    <location>
        <begin position="1133"/>
        <end position="1143"/>
    </location>
</feature>
<dbReference type="Ensembl" id="ENSSOCT00000000480.1">
    <property type="protein sequence ID" value="ENSSOCP00000000468.1"/>
    <property type="gene ID" value="ENSSOCG00000000378.1"/>
</dbReference>
<evidence type="ECO:0000313" key="4">
    <source>
        <dbReference type="Ensembl" id="ENSSOCP00000000468.1"/>
    </source>
</evidence>
<dbReference type="Proteomes" id="UP000694551">
    <property type="component" value="Unplaced"/>
</dbReference>
<dbReference type="InterPro" id="IPR046432">
    <property type="entry name" value="TASOR"/>
</dbReference>